<feature type="region of interest" description="Disordered" evidence="1">
    <location>
        <begin position="1"/>
        <end position="33"/>
    </location>
</feature>
<organism evidence="2 3">
    <name type="scientific">Heyndrickxia coagulans</name>
    <name type="common">Weizmannia coagulans</name>
    <dbReference type="NCBI Taxonomy" id="1398"/>
    <lineage>
        <taxon>Bacteria</taxon>
        <taxon>Bacillati</taxon>
        <taxon>Bacillota</taxon>
        <taxon>Bacilli</taxon>
        <taxon>Bacillales</taxon>
        <taxon>Bacillaceae</taxon>
        <taxon>Heyndrickxia</taxon>
    </lineage>
</organism>
<accession>A0A133KU69</accession>
<dbReference type="Proteomes" id="UP000070376">
    <property type="component" value="Unassembled WGS sequence"/>
</dbReference>
<reference evidence="3" key="1">
    <citation type="submission" date="2016-01" db="EMBL/GenBank/DDBJ databases">
        <authorList>
            <person name="Mitreva M."/>
            <person name="Pepin K.H."/>
            <person name="Mihindukulasuriya K.A."/>
            <person name="Fulton R."/>
            <person name="Fronick C."/>
            <person name="O'Laughlin M."/>
            <person name="Miner T."/>
            <person name="Herter B."/>
            <person name="Rosa B.A."/>
            <person name="Cordes M."/>
            <person name="Tomlinson C."/>
            <person name="Wollam A."/>
            <person name="Palsikar V.B."/>
            <person name="Mardis E.R."/>
            <person name="Wilson R.K."/>
        </authorList>
    </citation>
    <scope>NUCLEOTIDE SEQUENCE [LARGE SCALE GENOMIC DNA]</scope>
    <source>
        <strain evidence="3">GED7749B</strain>
    </source>
</reference>
<protein>
    <submittedName>
        <fullName evidence="2">Uncharacterized protein</fullName>
    </submittedName>
</protein>
<evidence type="ECO:0000313" key="2">
    <source>
        <dbReference type="EMBL" id="KWZ83184.1"/>
    </source>
</evidence>
<sequence>MQNIAVKKERSVQMGRQKYGNQNAERNKNAKLGNEIAEELVEFSTGRKDEIDQKKKKGVRK</sequence>
<evidence type="ECO:0000256" key="1">
    <source>
        <dbReference type="SAM" id="MobiDB-lite"/>
    </source>
</evidence>
<comment type="caution">
    <text evidence="2">The sequence shown here is derived from an EMBL/GenBank/DDBJ whole genome shotgun (WGS) entry which is preliminary data.</text>
</comment>
<gene>
    <name evidence="2" type="ORF">HMPREF3213_01346</name>
</gene>
<dbReference type="AlphaFoldDB" id="A0A133KU69"/>
<dbReference type="EMBL" id="LRPN01000042">
    <property type="protein sequence ID" value="KWZ83184.1"/>
    <property type="molecule type" value="Genomic_DNA"/>
</dbReference>
<evidence type="ECO:0000313" key="3">
    <source>
        <dbReference type="Proteomes" id="UP000070376"/>
    </source>
</evidence>
<name>A0A133KU69_HEYCO</name>
<feature type="compositionally biased region" description="Basic and acidic residues" evidence="1">
    <location>
        <begin position="1"/>
        <end position="11"/>
    </location>
</feature>
<dbReference type="PATRIC" id="fig|1398.22.peg.1360"/>
<proteinExistence type="predicted"/>